<dbReference type="AlphaFoldDB" id="A0A7C9UYM4"/>
<keyword evidence="3" id="KW-1185">Reference proteome</keyword>
<gene>
    <name evidence="2" type="ORF">G4223_07820</name>
</gene>
<feature type="compositionally biased region" description="Basic and acidic residues" evidence="1">
    <location>
        <begin position="178"/>
        <end position="187"/>
    </location>
</feature>
<proteinExistence type="predicted"/>
<dbReference type="RefSeq" id="WP_163677378.1">
    <property type="nucleotide sequence ID" value="NZ_JAAIYP010000034.1"/>
</dbReference>
<reference evidence="2 3" key="1">
    <citation type="submission" date="2020-02" db="EMBL/GenBank/DDBJ databases">
        <authorList>
            <person name="Dziuba M."/>
            <person name="Kuznetsov B."/>
            <person name="Mardanov A."/>
            <person name="Ravin N."/>
            <person name="Grouzdev D."/>
        </authorList>
    </citation>
    <scope>NUCLEOTIDE SEQUENCE [LARGE SCALE GENOMIC DNA]</scope>
    <source>
        <strain evidence="2 3">SpK</strain>
    </source>
</reference>
<comment type="caution">
    <text evidence="2">The sequence shown here is derived from an EMBL/GenBank/DDBJ whole genome shotgun (WGS) entry which is preliminary data.</text>
</comment>
<accession>A0A7C9UYM4</accession>
<organism evidence="2 3">
    <name type="scientific">Magnetospirillum aberrantis SpK</name>
    <dbReference type="NCBI Taxonomy" id="908842"/>
    <lineage>
        <taxon>Bacteria</taxon>
        <taxon>Pseudomonadati</taxon>
        <taxon>Pseudomonadota</taxon>
        <taxon>Alphaproteobacteria</taxon>
        <taxon>Rhodospirillales</taxon>
        <taxon>Rhodospirillaceae</taxon>
        <taxon>Magnetospirillum</taxon>
    </lineage>
</organism>
<evidence type="ECO:0000256" key="1">
    <source>
        <dbReference type="SAM" id="MobiDB-lite"/>
    </source>
</evidence>
<feature type="region of interest" description="Disordered" evidence="1">
    <location>
        <begin position="151"/>
        <end position="224"/>
    </location>
</feature>
<sequence length="341" mass="37577">MSATTPPEPLVPADVDLRDFPFTPMFRSRLFGSSFHARVSDAGWRAGVTLWLKSWDQVPAGTLPDDDIDLCRLAELGRDLKSWRKVRMEALWGWMKCSDGRLHHHVVAEGVMEAWTGKLKRAWGTDCARIKKANQRNQTDLPVPTFEVWLSQRQSSDVPRDKTEMSPGTPPLCPEENGSNRKGERKGQGQGKGKGKGDSKNLAAAEEGATDGEPGNGPDHPPARERWRSVANQVLAILGTSIQDPTWYGTAGVVAQWLADGADPERDILPTVTARLAAARKTHGPNWLPRGLGYFTDPIAEALARNTTPLTKRDDHGQTQTRSASDEDLVARILERRGGRL</sequence>
<dbReference type="Proteomes" id="UP000480684">
    <property type="component" value="Unassembled WGS sequence"/>
</dbReference>
<evidence type="ECO:0000313" key="2">
    <source>
        <dbReference type="EMBL" id="NFV80015.1"/>
    </source>
</evidence>
<name>A0A7C9UYM4_9PROT</name>
<protein>
    <submittedName>
        <fullName evidence="2">YdaU family protein</fullName>
    </submittedName>
</protein>
<feature type="region of interest" description="Disordered" evidence="1">
    <location>
        <begin position="307"/>
        <end position="327"/>
    </location>
</feature>
<dbReference type="EMBL" id="JAAIYP010000034">
    <property type="protein sequence ID" value="NFV80015.1"/>
    <property type="molecule type" value="Genomic_DNA"/>
</dbReference>
<evidence type="ECO:0000313" key="3">
    <source>
        <dbReference type="Proteomes" id="UP000480684"/>
    </source>
</evidence>